<dbReference type="InterPro" id="IPR009057">
    <property type="entry name" value="Homeodomain-like_sf"/>
</dbReference>
<evidence type="ECO:0000256" key="4">
    <source>
        <dbReference type="ARBA" id="ARBA00023242"/>
    </source>
</evidence>
<feature type="compositionally biased region" description="Polar residues" evidence="5">
    <location>
        <begin position="43"/>
        <end position="56"/>
    </location>
</feature>
<name>A0A3P5ZFT4_BRACM</name>
<dbReference type="Gramene" id="A03p07760.2_BraZ1">
    <property type="protein sequence ID" value="A03p07760.2_BraZ1.CDS"/>
    <property type="gene ID" value="A03g07760.2_BraZ1"/>
</dbReference>
<evidence type="ECO:0000313" key="9">
    <source>
        <dbReference type="EMBL" id="VDC78892.1"/>
    </source>
</evidence>
<dbReference type="EMBL" id="LR031572">
    <property type="protein sequence ID" value="VDC78892.1"/>
    <property type="molecule type" value="Genomic_DNA"/>
</dbReference>
<dbReference type="Gene3D" id="1.10.10.60">
    <property type="entry name" value="Homeodomain-like"/>
    <property type="match status" value="1"/>
</dbReference>
<organism evidence="9">
    <name type="scientific">Brassica campestris</name>
    <name type="common">Field mustard</name>
    <dbReference type="NCBI Taxonomy" id="3711"/>
    <lineage>
        <taxon>Eukaryota</taxon>
        <taxon>Viridiplantae</taxon>
        <taxon>Streptophyta</taxon>
        <taxon>Embryophyta</taxon>
        <taxon>Tracheophyta</taxon>
        <taxon>Spermatophyta</taxon>
        <taxon>Magnoliopsida</taxon>
        <taxon>eudicotyledons</taxon>
        <taxon>Gunneridae</taxon>
        <taxon>Pentapetalae</taxon>
        <taxon>rosids</taxon>
        <taxon>malvids</taxon>
        <taxon>Brassicales</taxon>
        <taxon>Brassicaceae</taxon>
        <taxon>Brassiceae</taxon>
        <taxon>Brassica</taxon>
    </lineage>
</organism>
<evidence type="ECO:0000256" key="5">
    <source>
        <dbReference type="SAM" id="MobiDB-lite"/>
    </source>
</evidence>
<comment type="subcellular location">
    <subcellularLocation>
        <location evidence="1">Nucleus</location>
    </subcellularLocation>
</comment>
<keyword evidence="6" id="KW-1133">Transmembrane helix</keyword>
<keyword evidence="6" id="KW-0472">Membrane</keyword>
<evidence type="ECO:0000256" key="2">
    <source>
        <dbReference type="ARBA" id="ARBA00023015"/>
    </source>
</evidence>
<feature type="compositionally biased region" description="Basic and acidic residues" evidence="5">
    <location>
        <begin position="290"/>
        <end position="302"/>
    </location>
</feature>
<dbReference type="FunFam" id="1.10.10.60:FF:000002">
    <property type="entry name" value="Myb family transcription factor"/>
    <property type="match status" value="1"/>
</dbReference>
<feature type="compositionally biased region" description="Low complexity" evidence="5">
    <location>
        <begin position="693"/>
        <end position="705"/>
    </location>
</feature>
<feature type="compositionally biased region" description="Polar residues" evidence="5">
    <location>
        <begin position="11"/>
        <end position="28"/>
    </location>
</feature>
<dbReference type="PANTHER" id="PTHR37254">
    <property type="entry name" value="OS01G0100500 PROTEIN"/>
    <property type="match status" value="1"/>
</dbReference>
<proteinExistence type="predicted"/>
<dbReference type="AlphaFoldDB" id="A0A3P5ZFT4"/>
<accession>A0A3P5ZFT4</accession>
<keyword evidence="4" id="KW-0539">Nucleus</keyword>
<feature type="compositionally biased region" description="Basic and acidic residues" evidence="5">
    <location>
        <begin position="30"/>
        <end position="42"/>
    </location>
</feature>
<sequence>MSMEGVFLEKPTSNTTTTLPDLSLNISLPDTHHNESSKELSRRSSQTDNNRSSNFELSLSHHNNPSSNPSTRILHCPDRRNLYNNHILSGGSLHQRVDESEINNIHRPIRGIPVYHNRSFPFHQQASPSSLPSLGGDFSILNSSSGYNNAYRSFQSSPRLKGVPMHHHNHYGAVGSSDSSYPHHHNHHHHGMVRSRFLPKMPTKRSMRAPRMRWTSSLHARFVHAVELLGGHERATPKSVLELMDVKDLTLAHVKSHLQMYRTVKTTNKPAASSDGSGEEEMGINANERAQSDDTSPHHQEIDFPSTQPRWSNSSGLLYQILTKRTIEVHNVRATGSPDLISFENDLEFNITAVSDMSCSNLRGIGNVLTGNPGFSDLKVASLSSFGNYTCRNTTSGPTVNFKCNKCRLANDYIYISWHFVDLPGAPAAAVGFQFNFTSKNGADKKKHVSFVSGTLRNGSILDERPVTFRGSEGNVLKFNLFPRIYHHLGDLKLIQPLFHEFIPGSVYRETAQLQASLGRSTDGILNTTLFINYLSSYIVEIDHENILGPVSFLADLGGLYCISIGIFFYILVQCEYRIKKLRNEDTIFRRIRKRRKALDHWDKLRRYVAYTYDCRILGDDAIRTTKVSSALCGLARPSTSPSECGSSRTNMQHCIMSAKKPGLSIEKNVTPQPASLEMRPLDSASSLAPNTSNKKSISQSSHSNGDIIPPPPSMEFSEGSSSSEVDAVDIKKKLQLLYDYNVLLREKLLDTQSLLNALGAKASSSSSTKEHST</sequence>
<keyword evidence="2" id="KW-0805">Transcription regulation</keyword>
<evidence type="ECO:0000313" key="8">
    <source>
        <dbReference type="EMBL" id="CAG7879433.1"/>
    </source>
</evidence>
<feature type="compositionally biased region" description="Low complexity" evidence="5">
    <location>
        <begin position="57"/>
        <end position="70"/>
    </location>
</feature>
<dbReference type="NCBIfam" id="TIGR01557">
    <property type="entry name" value="myb_SHAQKYF"/>
    <property type="match status" value="1"/>
</dbReference>
<reference evidence="9" key="1">
    <citation type="submission" date="2018-11" db="EMBL/GenBank/DDBJ databases">
        <authorList>
            <consortium name="Genoscope - CEA"/>
            <person name="William W."/>
        </authorList>
    </citation>
    <scope>NUCLEOTIDE SEQUENCE</scope>
</reference>
<dbReference type="PANTHER" id="PTHR37254:SF1">
    <property type="entry name" value="OS01G0100500 PROTEIN"/>
    <property type="match status" value="1"/>
</dbReference>
<dbReference type="GO" id="GO:0005634">
    <property type="term" value="C:nucleus"/>
    <property type="evidence" value="ECO:0007669"/>
    <property type="project" value="UniProtKB-SubCell"/>
</dbReference>
<evidence type="ECO:0000256" key="3">
    <source>
        <dbReference type="ARBA" id="ARBA00023163"/>
    </source>
</evidence>
<keyword evidence="3" id="KW-0804">Transcription</keyword>
<feature type="region of interest" description="Disordered" evidence="5">
    <location>
        <begin position="682"/>
        <end position="721"/>
    </location>
</feature>
<keyword evidence="6" id="KW-0812">Transmembrane</keyword>
<dbReference type="EMBL" id="LS974619">
    <property type="protein sequence ID" value="CAG7879433.1"/>
    <property type="molecule type" value="Genomic_DNA"/>
</dbReference>
<protein>
    <recommendedName>
        <fullName evidence="7">Myb-like domain-containing protein</fullName>
    </recommendedName>
</protein>
<feature type="domain" description="Myb-like" evidence="7">
    <location>
        <begin position="211"/>
        <end position="262"/>
    </location>
</feature>
<evidence type="ECO:0000256" key="1">
    <source>
        <dbReference type="ARBA" id="ARBA00004123"/>
    </source>
</evidence>
<dbReference type="InterPro" id="IPR006447">
    <property type="entry name" value="Myb_dom_plants"/>
</dbReference>
<evidence type="ECO:0000256" key="6">
    <source>
        <dbReference type="SAM" id="Phobius"/>
    </source>
</evidence>
<feature type="transmembrane region" description="Helical" evidence="6">
    <location>
        <begin position="553"/>
        <end position="573"/>
    </location>
</feature>
<dbReference type="SUPFAM" id="SSF46689">
    <property type="entry name" value="Homeodomain-like"/>
    <property type="match status" value="1"/>
</dbReference>
<dbReference type="InterPro" id="IPR001005">
    <property type="entry name" value="SANT/Myb"/>
</dbReference>
<feature type="region of interest" description="Disordered" evidence="5">
    <location>
        <begin position="1"/>
        <end position="75"/>
    </location>
</feature>
<gene>
    <name evidence="9" type="ORF">BRAA03T10110Z</name>
    <name evidence="8" type="ORF">BRAPAZ1V2_A03P07760.2</name>
</gene>
<dbReference type="Pfam" id="PF00249">
    <property type="entry name" value="Myb_DNA-binding"/>
    <property type="match status" value="1"/>
</dbReference>
<evidence type="ECO:0000259" key="7">
    <source>
        <dbReference type="Pfam" id="PF00249"/>
    </source>
</evidence>
<feature type="region of interest" description="Disordered" evidence="5">
    <location>
        <begin position="289"/>
        <end position="309"/>
    </location>
</feature>
<dbReference type="Proteomes" id="UP000694005">
    <property type="component" value="Chromosome A03"/>
</dbReference>
<dbReference type="GO" id="GO:0003677">
    <property type="term" value="F:DNA binding"/>
    <property type="evidence" value="ECO:0007669"/>
    <property type="project" value="InterPro"/>
</dbReference>